<feature type="chain" id="PRO_5047090004" description="Sphingomyelin phosphodiesterase" evidence="4">
    <location>
        <begin position="22"/>
        <end position="646"/>
    </location>
</feature>
<dbReference type="InterPro" id="IPR000408">
    <property type="entry name" value="Reg_chr_condens"/>
</dbReference>
<comment type="similarity">
    <text evidence="3">Belongs to the acid sphingomyelinase family.</text>
</comment>
<evidence type="ECO:0000259" key="5">
    <source>
        <dbReference type="Pfam" id="PF00149"/>
    </source>
</evidence>
<keyword evidence="3" id="KW-0326">Glycosidase</keyword>
<dbReference type="InterPro" id="IPR004843">
    <property type="entry name" value="Calcineurin-like_PHP"/>
</dbReference>
<keyword evidence="2" id="KW-0325">Glycoprotein</keyword>
<dbReference type="PROSITE" id="PS00626">
    <property type="entry name" value="RCC1_2"/>
    <property type="match status" value="1"/>
</dbReference>
<dbReference type="PANTHER" id="PTHR10340">
    <property type="entry name" value="SPHINGOMYELIN PHOSPHODIESTERASE"/>
    <property type="match status" value="1"/>
</dbReference>
<dbReference type="CDD" id="cd00842">
    <property type="entry name" value="MPP_ASMase"/>
    <property type="match status" value="1"/>
</dbReference>
<organism evidence="6 7">
    <name type="scientific">Marasmius crinis-equi</name>
    <dbReference type="NCBI Taxonomy" id="585013"/>
    <lineage>
        <taxon>Eukaryota</taxon>
        <taxon>Fungi</taxon>
        <taxon>Dikarya</taxon>
        <taxon>Basidiomycota</taxon>
        <taxon>Agaricomycotina</taxon>
        <taxon>Agaricomycetes</taxon>
        <taxon>Agaricomycetidae</taxon>
        <taxon>Agaricales</taxon>
        <taxon>Marasmiineae</taxon>
        <taxon>Marasmiaceae</taxon>
        <taxon>Marasmius</taxon>
    </lineage>
</organism>
<dbReference type="InterPro" id="IPR011160">
    <property type="entry name" value="Sphingomy_PDE"/>
</dbReference>
<dbReference type="InterPro" id="IPR041805">
    <property type="entry name" value="ASMase/PPN1_MPP"/>
</dbReference>
<comment type="caution">
    <text evidence="6">The sequence shown here is derived from an EMBL/GenBank/DDBJ whole genome shotgun (WGS) entry which is preliminary data.</text>
</comment>
<keyword evidence="4" id="KW-0732">Signal</keyword>
<protein>
    <recommendedName>
        <fullName evidence="3">Sphingomyelin phosphodiesterase</fullName>
    </recommendedName>
</protein>
<proteinExistence type="inferred from homology"/>
<dbReference type="PIRSF" id="PIRSF000948">
    <property type="entry name" value="Sphingomy_PDE"/>
    <property type="match status" value="1"/>
</dbReference>
<dbReference type="PANTHER" id="PTHR10340:SF34">
    <property type="entry name" value="SPHINGOMYELIN PHOSPHODIESTERASE"/>
    <property type="match status" value="1"/>
</dbReference>
<feature type="domain" description="Calcineurin-like phosphoesterase" evidence="5">
    <location>
        <begin position="146"/>
        <end position="412"/>
    </location>
</feature>
<dbReference type="InterPro" id="IPR029052">
    <property type="entry name" value="Metallo-depent_PP-like"/>
</dbReference>
<evidence type="ECO:0000256" key="3">
    <source>
        <dbReference type="PIRNR" id="PIRNR000948"/>
    </source>
</evidence>
<evidence type="ECO:0000256" key="1">
    <source>
        <dbReference type="ARBA" id="ARBA00022801"/>
    </source>
</evidence>
<reference evidence="6 7" key="1">
    <citation type="submission" date="2024-02" db="EMBL/GenBank/DDBJ databases">
        <title>A draft genome for the cacao thread blight pathogen Marasmius crinis-equi.</title>
        <authorList>
            <person name="Cohen S.P."/>
            <person name="Baruah I.K."/>
            <person name="Amoako-Attah I."/>
            <person name="Bukari Y."/>
            <person name="Meinhardt L.W."/>
            <person name="Bailey B.A."/>
        </authorList>
    </citation>
    <scope>NUCLEOTIDE SEQUENCE [LARGE SCALE GENOMIC DNA]</scope>
    <source>
        <strain evidence="6 7">GH-76</strain>
    </source>
</reference>
<sequence>MRPNARLLLLFALGLSSSSNASLIDDLIQAFERAVTCGGCHALLVPLKGLAALGDKPFGDALATICSTLKLQDEDVCQGSIADGPGVILAKDLRAIDPFGQTATKMCNGILGACLSPPINAYTVPLPKAAPANPRNFTSQGNTPFQVVHFSDIHIDRQYTVGSEANCTKPICCRNFADHTGPVQIAAQPNGNRKCDTPSTLAQSLLDTINADHKFSIFTGDLVEAAVWAVTKDEVTNDIEAFNDQMGNTLNAPVYPAVGNHESAPVNSFPRNTTKGHAQDVQYVFDTTSAGWEARQFLFRAGRRVADSPLGRRDGLALLPQAKIISLNTVYWYKLNFWLYDTNDQQPDPNGILSFLVSQLQAAEDAGQRAWVIGHMPPGIPDTFDDQSNYYDKVVQRYKNTIAGQFFGHTHADEFEVAYSDYDKRTKENANSVVWIAPALTPRSGNPAFKIYDVDPDTYEIMDARVYSADVDAPDFQTKPNWDLLYSARETYGKLISPSIDTKDPLGPSFWHQVTEGFERDDEAFRTYDRFKKRVGPGQCVEESNGDNKSYEECKKVTICGLRAARSQNNCVVPKPGFHLSRRDLDAPGDTSGKTVVAPQECDSPVLGQVLQQLSVMGSLGKLDNPTKSLLKKKLEEVLPPEASRD</sequence>
<dbReference type="Proteomes" id="UP001465976">
    <property type="component" value="Unassembled WGS sequence"/>
</dbReference>
<dbReference type="EMBL" id="JBAHYK010002284">
    <property type="protein sequence ID" value="KAL0565392.1"/>
    <property type="molecule type" value="Genomic_DNA"/>
</dbReference>
<accession>A0ABR3ER62</accession>
<comment type="function">
    <text evidence="3">Converts sphingomyelin to ceramide.</text>
</comment>
<keyword evidence="1 3" id="KW-0378">Hydrolase</keyword>
<gene>
    <name evidence="6" type="ORF">V5O48_016629</name>
</gene>
<evidence type="ECO:0000313" key="6">
    <source>
        <dbReference type="EMBL" id="KAL0565392.1"/>
    </source>
</evidence>
<name>A0ABR3ER62_9AGAR</name>
<dbReference type="Pfam" id="PF00149">
    <property type="entry name" value="Metallophos"/>
    <property type="match status" value="1"/>
</dbReference>
<evidence type="ECO:0000256" key="2">
    <source>
        <dbReference type="ARBA" id="ARBA00023180"/>
    </source>
</evidence>
<evidence type="ECO:0000313" key="7">
    <source>
        <dbReference type="Proteomes" id="UP001465976"/>
    </source>
</evidence>
<keyword evidence="7" id="KW-1185">Reference proteome</keyword>
<feature type="signal peptide" evidence="4">
    <location>
        <begin position="1"/>
        <end position="21"/>
    </location>
</feature>
<dbReference type="Gene3D" id="3.60.21.10">
    <property type="match status" value="1"/>
</dbReference>
<dbReference type="SUPFAM" id="SSF56300">
    <property type="entry name" value="Metallo-dependent phosphatases"/>
    <property type="match status" value="1"/>
</dbReference>
<evidence type="ECO:0000256" key="4">
    <source>
        <dbReference type="SAM" id="SignalP"/>
    </source>
</evidence>